<dbReference type="STRING" id="630515.SAMN04489812_2957"/>
<dbReference type="EMBL" id="LT629772">
    <property type="protein sequence ID" value="SDS76648.1"/>
    <property type="molecule type" value="Genomic_DNA"/>
</dbReference>
<dbReference type="InterPro" id="IPR051020">
    <property type="entry name" value="ALDH-related_metabolic_enz"/>
</dbReference>
<evidence type="ECO:0000256" key="2">
    <source>
        <dbReference type="ARBA" id="ARBA00023002"/>
    </source>
</evidence>
<dbReference type="OrthoDB" id="6882680at2"/>
<dbReference type="PANTHER" id="PTHR42991">
    <property type="entry name" value="ALDEHYDE DEHYDROGENASE"/>
    <property type="match status" value="1"/>
</dbReference>
<comment type="similarity">
    <text evidence="1">Belongs to the aldehyde dehydrogenase family.</text>
</comment>
<dbReference type="Gene3D" id="3.40.309.10">
    <property type="entry name" value="Aldehyde Dehydrogenase, Chain A, domain 2"/>
    <property type="match status" value="1"/>
</dbReference>
<dbReference type="GO" id="GO:0008911">
    <property type="term" value="F:lactaldehyde dehydrogenase (NAD+) activity"/>
    <property type="evidence" value="ECO:0007669"/>
    <property type="project" value="TreeGrafter"/>
</dbReference>
<dbReference type="InterPro" id="IPR016163">
    <property type="entry name" value="Ald_DH_C"/>
</dbReference>
<evidence type="ECO:0000313" key="5">
    <source>
        <dbReference type="Proteomes" id="UP000199103"/>
    </source>
</evidence>
<evidence type="ECO:0000256" key="1">
    <source>
        <dbReference type="ARBA" id="ARBA00009986"/>
    </source>
</evidence>
<protein>
    <submittedName>
        <fullName evidence="4">Acyl-CoA reductase</fullName>
    </submittedName>
</protein>
<dbReference type="PANTHER" id="PTHR42991:SF1">
    <property type="entry name" value="ALDEHYDE DEHYDROGENASE"/>
    <property type="match status" value="1"/>
</dbReference>
<dbReference type="AlphaFoldDB" id="A0A1H1UVN9"/>
<reference evidence="4 5" key="1">
    <citation type="submission" date="2016-10" db="EMBL/GenBank/DDBJ databases">
        <authorList>
            <person name="de Groot N.N."/>
        </authorList>
    </citation>
    <scope>NUCLEOTIDE SEQUENCE [LARGE SCALE GENOMIC DNA]</scope>
    <source>
        <strain evidence="4 5">DSM 21800</strain>
    </source>
</reference>
<dbReference type="RefSeq" id="WP_091525952.1">
    <property type="nucleotide sequence ID" value="NZ_LT629772.1"/>
</dbReference>
<keyword evidence="5" id="KW-1185">Reference proteome</keyword>
<evidence type="ECO:0000313" key="4">
    <source>
        <dbReference type="EMBL" id="SDS76648.1"/>
    </source>
</evidence>
<dbReference type="Proteomes" id="UP000199103">
    <property type="component" value="Chromosome I"/>
</dbReference>
<organism evidence="4 5">
    <name type="scientific">Microlunatus soli</name>
    <dbReference type="NCBI Taxonomy" id="630515"/>
    <lineage>
        <taxon>Bacteria</taxon>
        <taxon>Bacillati</taxon>
        <taxon>Actinomycetota</taxon>
        <taxon>Actinomycetes</taxon>
        <taxon>Propionibacteriales</taxon>
        <taxon>Propionibacteriaceae</taxon>
        <taxon>Microlunatus</taxon>
    </lineage>
</organism>
<dbReference type="InterPro" id="IPR015590">
    <property type="entry name" value="Aldehyde_DH_dom"/>
</dbReference>
<dbReference type="InterPro" id="IPR016161">
    <property type="entry name" value="Ald_DH/histidinol_DH"/>
</dbReference>
<gene>
    <name evidence="4" type="ORF">SAMN04489812_2957</name>
</gene>
<name>A0A1H1UVN9_9ACTN</name>
<dbReference type="Gene3D" id="3.40.605.10">
    <property type="entry name" value="Aldehyde Dehydrogenase, Chain A, domain 1"/>
    <property type="match status" value="1"/>
</dbReference>
<dbReference type="SUPFAM" id="SSF53720">
    <property type="entry name" value="ALDH-like"/>
    <property type="match status" value="1"/>
</dbReference>
<proteinExistence type="inferred from homology"/>
<keyword evidence="2" id="KW-0560">Oxidoreductase</keyword>
<evidence type="ECO:0000259" key="3">
    <source>
        <dbReference type="Pfam" id="PF00171"/>
    </source>
</evidence>
<sequence length="494" mass="51953">MSAELPDLLTGHFPSGLPIGNDWVSTPSTEPVRFPYDGSTVGSAPVGDVALARRSIDESLAVRGELARLPSHVRRSALQETHRQLTERRTELEDLLILETGKPRVDCRVEVDRTLLTWQTAAEEVARLHGETVPLDLLPSGDGLVGFWTRRPIGVVVGIAGFNYPLLLASHKLAPGLAAGCPVIIKPAPQTPLSTLWMVHLAREALAEAGGPRAGIQLITGDAAVGAALTTDRRIGAVSFTGSAAVGHRIAQDAAPTKVLLELGSNAALVVAADADLDAAADAVVRGGYYASGQACISVQRLIVVESVRDAFLQRLSDRLSDVVTGDPRDPATRVSTLINSAGTERVLAWIEEAVAGGGTLVSGGRTVSNEVIEPTVLLDVPSGLPAWDEEIFGPVVVVRTVPDLDTGLELVNATRYGLHASVYTESLAAAFAAIDRLEVGGVVINEVPGFRSDVMPYGGVKDSGVGREGPRFAIEELTVTRMAVIRPTATKGS</sequence>
<dbReference type="Pfam" id="PF00171">
    <property type="entry name" value="Aldedh"/>
    <property type="match status" value="1"/>
</dbReference>
<dbReference type="InterPro" id="IPR016162">
    <property type="entry name" value="Ald_DH_N"/>
</dbReference>
<feature type="domain" description="Aldehyde dehydrogenase" evidence="3">
    <location>
        <begin position="23"/>
        <end position="482"/>
    </location>
</feature>
<accession>A0A1H1UVN9</accession>